<keyword evidence="4" id="KW-1185">Reference proteome</keyword>
<evidence type="ECO:0000313" key="2">
    <source>
        <dbReference type="EMBL" id="APD20025.1"/>
    </source>
</evidence>
<evidence type="ECO:0000313" key="4">
    <source>
        <dbReference type="Proteomes" id="UP000231470"/>
    </source>
</evidence>
<dbReference type="OrthoDB" id="19658at10239"/>
<accession>A0A1J0MG37</accession>
<reference evidence="1 4" key="2">
    <citation type="journal article" date="2017" name="Arch. Virol.">
        <title>First complete genome sequence of a virulent bacteriophage infecting the opportunistic pathogen Serratia rubidaea.</title>
        <authorList>
            <person name="Xing S."/>
            <person name="Ma T."/>
            <person name="Zhang X."/>
            <person name="Huang Y."/>
            <person name="Mi Z."/>
            <person name="Sun Q."/>
            <person name="An X."/>
            <person name="Fan H."/>
            <person name="Wu S."/>
            <person name="Wei L."/>
            <person name="Tong Y."/>
        </authorList>
    </citation>
    <scope>NUCLEOTIDE SEQUENCE [LARGE SCALE GENOMIC DNA]</scope>
</reference>
<dbReference type="EMBL" id="KX147096">
    <property type="protein sequence ID" value="ANM47117.1"/>
    <property type="molecule type" value="Genomic_DNA"/>
</dbReference>
<protein>
    <submittedName>
        <fullName evidence="2">Uncharacterized protein</fullName>
    </submittedName>
</protein>
<name>A0A1J0MG37_9CAUD</name>
<dbReference type="GeneID" id="40092399"/>
<dbReference type="EMBL" id="KY073123">
    <property type="protein sequence ID" value="APD20025.1"/>
    <property type="molecule type" value="Genomic_DNA"/>
</dbReference>
<dbReference type="RefSeq" id="YP_009615918.1">
    <property type="nucleotide sequence ID" value="NC_042047.1"/>
</dbReference>
<dbReference type="Proteomes" id="UP000231470">
    <property type="component" value="Segment"/>
</dbReference>
<sequence>MTKEQVYKLIKNQGFLPGATRWRVGSLNEHEDQTDRIKFTTPEGGVYVVEYYTHTDAKRTLSDVFDIIEINPKDQLLRG</sequence>
<evidence type="ECO:0000313" key="1">
    <source>
        <dbReference type="EMBL" id="ANM47117.1"/>
    </source>
</evidence>
<dbReference type="KEGG" id="vg:40092399"/>
<reference evidence="2 3" key="1">
    <citation type="submission" date="2016-11" db="EMBL/GenBank/DDBJ databases">
        <title>Complete genome of the first virulent bacteriophage infecting the opportunist pathogen Serratia rubidaea.</title>
        <authorList>
            <person name="Xing S."/>
            <person name="Ma T."/>
            <person name="Zhang X."/>
            <person name="Huang Y."/>
            <person name="Mi Z."/>
            <person name="Sun Q."/>
            <person name="An X."/>
            <person name="Fan H."/>
            <person name="Wu S."/>
            <person name="Lin W."/>
            <person name="Tong Y."/>
        </authorList>
    </citation>
    <scope>NUCLEOTIDE SEQUENCE [LARGE SCALE GENOMIC DNA]</scope>
</reference>
<evidence type="ECO:0000313" key="3">
    <source>
        <dbReference type="Proteomes" id="UP000230444"/>
    </source>
</evidence>
<dbReference type="Proteomes" id="UP000230444">
    <property type="component" value="Segment"/>
</dbReference>
<proteinExistence type="predicted"/>
<organism evidence="2 3">
    <name type="scientific">Serratia phage vB_Sru_IME250</name>
    <dbReference type="NCBI Taxonomy" id="1852640"/>
    <lineage>
        <taxon>Viruses</taxon>
        <taxon>Duplodnaviria</taxon>
        <taxon>Heunggongvirae</taxon>
        <taxon>Uroviricota</taxon>
        <taxon>Caudoviricetes</taxon>
        <taxon>Pantevenvirales</taxon>
        <taxon>Ackermannviridae</taxon>
        <taxon>Taipeivirus</taxon>
        <taxon>Taipeivirus IME250</taxon>
    </lineage>
</organism>